<reference evidence="3 4" key="1">
    <citation type="journal article" date="2014" name="Genome Biol. Evol.">
        <title>The genome of the myxosporean Thelohanellus kitauei shows adaptations to nutrient acquisition within its fish host.</title>
        <authorList>
            <person name="Yang Y."/>
            <person name="Xiong J."/>
            <person name="Zhou Z."/>
            <person name="Huo F."/>
            <person name="Miao W."/>
            <person name="Ran C."/>
            <person name="Liu Y."/>
            <person name="Zhang J."/>
            <person name="Feng J."/>
            <person name="Wang M."/>
            <person name="Wang M."/>
            <person name="Wang L."/>
            <person name="Yao B."/>
        </authorList>
    </citation>
    <scope>NUCLEOTIDE SEQUENCE [LARGE SCALE GENOMIC DNA]</scope>
    <source>
        <strain evidence="3">Wuqing</strain>
    </source>
</reference>
<dbReference type="GO" id="GO:0032422">
    <property type="term" value="F:purine-rich negative regulatory element binding"/>
    <property type="evidence" value="ECO:0007669"/>
    <property type="project" value="InterPro"/>
</dbReference>
<gene>
    <name evidence="3" type="ORF">RF11_13688</name>
</gene>
<protein>
    <submittedName>
        <fullName evidence="3">Uncharacterized protein</fullName>
    </submittedName>
</protein>
<name>A0A0C2JNC5_THEKT</name>
<comment type="similarity">
    <text evidence="1">Belongs to the PUR DNA-binding protein family.</text>
</comment>
<keyword evidence="4" id="KW-1185">Reference proteome</keyword>
<sequence length="131" mass="15518">MSESSHVSQAINMTQQSTTVDLLKKEVAIPRIRTFHLIMKQDKESRYFVIKDMNESTGNNRIIVPMDHCEKFVHILYLVRRLSNEYLSMDPSQRTHRDSDPIFIENMYTDVGRKYYFDVYDNTGDLYVKLT</sequence>
<evidence type="ECO:0000313" key="3">
    <source>
        <dbReference type="EMBL" id="KII70873.1"/>
    </source>
</evidence>
<comment type="caution">
    <text evidence="3">The sequence shown here is derived from an EMBL/GenBank/DDBJ whole genome shotgun (WGS) entry which is preliminary data.</text>
</comment>
<evidence type="ECO:0000256" key="2">
    <source>
        <dbReference type="ARBA" id="ARBA00023125"/>
    </source>
</evidence>
<dbReference type="Gene3D" id="3.30.2450.30">
    <property type="match status" value="1"/>
</dbReference>
<dbReference type="Proteomes" id="UP000031668">
    <property type="component" value="Unassembled WGS sequence"/>
</dbReference>
<dbReference type="Pfam" id="PF04845">
    <property type="entry name" value="PurA"/>
    <property type="match status" value="1"/>
</dbReference>
<proteinExistence type="inferred from homology"/>
<evidence type="ECO:0000256" key="1">
    <source>
        <dbReference type="ARBA" id="ARBA00009251"/>
    </source>
</evidence>
<dbReference type="GO" id="GO:0000977">
    <property type="term" value="F:RNA polymerase II transcription regulatory region sequence-specific DNA binding"/>
    <property type="evidence" value="ECO:0007669"/>
    <property type="project" value="InterPro"/>
</dbReference>
<dbReference type="InterPro" id="IPR006628">
    <property type="entry name" value="PUR-bd_fam"/>
</dbReference>
<keyword evidence="2" id="KW-0238">DNA-binding</keyword>
<dbReference type="EMBL" id="JWZT01001942">
    <property type="protein sequence ID" value="KII70873.1"/>
    <property type="molecule type" value="Genomic_DNA"/>
</dbReference>
<organism evidence="3 4">
    <name type="scientific">Thelohanellus kitauei</name>
    <name type="common">Myxosporean</name>
    <dbReference type="NCBI Taxonomy" id="669202"/>
    <lineage>
        <taxon>Eukaryota</taxon>
        <taxon>Metazoa</taxon>
        <taxon>Cnidaria</taxon>
        <taxon>Myxozoa</taxon>
        <taxon>Myxosporea</taxon>
        <taxon>Bivalvulida</taxon>
        <taxon>Platysporina</taxon>
        <taxon>Myxobolidae</taxon>
        <taxon>Thelohanellus</taxon>
    </lineage>
</organism>
<dbReference type="AlphaFoldDB" id="A0A0C2JNC5"/>
<accession>A0A0C2JNC5</accession>
<evidence type="ECO:0000313" key="4">
    <source>
        <dbReference type="Proteomes" id="UP000031668"/>
    </source>
</evidence>